<feature type="compositionally biased region" description="Pro residues" evidence="2">
    <location>
        <begin position="525"/>
        <end position="541"/>
    </location>
</feature>
<dbReference type="Pfam" id="PF00076">
    <property type="entry name" value="RRM_1"/>
    <property type="match status" value="1"/>
</dbReference>
<dbReference type="Gene3D" id="3.30.70.330">
    <property type="match status" value="1"/>
</dbReference>
<dbReference type="CDD" id="cd00590">
    <property type="entry name" value="RRM_SF"/>
    <property type="match status" value="1"/>
</dbReference>
<dbReference type="InterPro" id="IPR018829">
    <property type="entry name" value="DUF2433"/>
</dbReference>
<feature type="compositionally biased region" description="Low complexity" evidence="2">
    <location>
        <begin position="542"/>
        <end position="583"/>
    </location>
</feature>
<feature type="compositionally biased region" description="Polar residues" evidence="2">
    <location>
        <begin position="454"/>
        <end position="468"/>
    </location>
</feature>
<feature type="domain" description="RRM" evidence="3">
    <location>
        <begin position="632"/>
        <end position="709"/>
    </location>
</feature>
<dbReference type="InterPro" id="IPR035979">
    <property type="entry name" value="RBD_domain_sf"/>
</dbReference>
<feature type="compositionally biased region" description="Basic and acidic residues" evidence="2">
    <location>
        <begin position="736"/>
        <end position="755"/>
    </location>
</feature>
<dbReference type="STRING" id="71784.A0A1Y2ALS7"/>
<dbReference type="PANTHER" id="PTHR31987">
    <property type="entry name" value="GLUTAMINASE A-RELATED"/>
    <property type="match status" value="1"/>
</dbReference>
<evidence type="ECO:0000313" key="4">
    <source>
        <dbReference type="EMBL" id="ORY23528.1"/>
    </source>
</evidence>
<dbReference type="EMBL" id="MCFC01000078">
    <property type="protein sequence ID" value="ORY23528.1"/>
    <property type="molecule type" value="Genomic_DNA"/>
</dbReference>
<comment type="caution">
    <text evidence="4">The sequence shown here is derived from an EMBL/GenBank/DDBJ whole genome shotgun (WGS) entry which is preliminary data.</text>
</comment>
<feature type="region of interest" description="Disordered" evidence="2">
    <location>
        <begin position="713"/>
        <end position="755"/>
    </location>
</feature>
<dbReference type="InterPro" id="IPR000504">
    <property type="entry name" value="RRM_dom"/>
</dbReference>
<feature type="region of interest" description="Disordered" evidence="2">
    <location>
        <begin position="382"/>
        <end position="440"/>
    </location>
</feature>
<gene>
    <name evidence="4" type="ORF">BCR39DRAFT_561900</name>
</gene>
<dbReference type="Pfam" id="PF10360">
    <property type="entry name" value="DUF2433"/>
    <property type="match status" value="1"/>
</dbReference>
<dbReference type="SUPFAM" id="SSF54928">
    <property type="entry name" value="RNA-binding domain, RBD"/>
    <property type="match status" value="1"/>
</dbReference>
<keyword evidence="1" id="KW-0694">RNA-binding</keyword>
<dbReference type="PROSITE" id="PS50102">
    <property type="entry name" value="RRM"/>
    <property type="match status" value="1"/>
</dbReference>
<dbReference type="OrthoDB" id="3918848at2759"/>
<organism evidence="4 5">
    <name type="scientific">Naematelia encephala</name>
    <dbReference type="NCBI Taxonomy" id="71784"/>
    <lineage>
        <taxon>Eukaryota</taxon>
        <taxon>Fungi</taxon>
        <taxon>Dikarya</taxon>
        <taxon>Basidiomycota</taxon>
        <taxon>Agaricomycotina</taxon>
        <taxon>Tremellomycetes</taxon>
        <taxon>Tremellales</taxon>
        <taxon>Naemateliaceae</taxon>
        <taxon>Naematelia</taxon>
    </lineage>
</organism>
<dbReference type="SMART" id="SM00360">
    <property type="entry name" value="RRM"/>
    <property type="match status" value="1"/>
</dbReference>
<dbReference type="PRINTS" id="PR01217">
    <property type="entry name" value="PRICHEXTENSN"/>
</dbReference>
<feature type="region of interest" description="Disordered" evidence="2">
    <location>
        <begin position="454"/>
        <end position="633"/>
    </location>
</feature>
<dbReference type="InterPro" id="IPR052743">
    <property type="entry name" value="Glutaminase_GtaA"/>
</dbReference>
<name>A0A1Y2ALS7_9TREE</name>
<feature type="compositionally biased region" description="Basic and acidic residues" evidence="2">
    <location>
        <begin position="584"/>
        <end position="612"/>
    </location>
</feature>
<sequence length="755" mass="80291">MSAMHANGLMSPPQTEKAISEASPPRVILAGKTGRILCVADIRGDYHELNRLIREHDATAVIHTGDFGFINAESLDRMSDKILRHLLQYSPLLAQATRTQLLSIPASAGRATLINALNNSSIYFPLSQFPHLLSGAINFPVPVFTVWGLIEDVRILERFRTGEYEVNNLFVLDEASTRLLDVSGLKLRLLGLGGAVAPHKMFDNGDGLGTIAGGQGTMWTTALQIGELVDTAQRVFDPTETRMLITSAPISRNGLLTQLANTVKADLTVSSGLHFRYPASFNEFSIHGDFESYVAKLSAARDTFQGVYNSVKDKVDQSLSEQQHVLLRKALAVVQKTPDIDDGTWTSSWHWVLSDASCGYVLFSITDGRVSAESKSNGLNFAHRVGQAPQPPNAPVQAPLPIAAAPRPADTPSKAAPPARPTVAGIPARPVPSSMNNFAKPIGQRQPQILTKPQSVLPAASSTPQGSTIPAKPVQPQQNSQPTRQPRGPSQPAAPIPAQKSDTKTEISSMKPPAGPKANTKAPVPAQPGKPAPPAKPPTPGPVKSSTPTATKTPAPAPAKPSSATAAAKTPAAAPAKSSTPKPSDTKAPKPDETTDDTAEKISDTVNGDKTENGGLEVPSSRTASMEGKPRKSLYLRGIPVPVTEDEIKSLFPVADKIVAVKIIVDRLTNKQRDFAYVDFGTEEDMQAALAKHGSTIRDTTISVVVSNPPSRFETFRGRGRGGLRGGRGGRGSFGGRKEGEGGVEKKESGEKKTE</sequence>
<reference evidence="4 5" key="1">
    <citation type="submission" date="2016-07" db="EMBL/GenBank/DDBJ databases">
        <title>Pervasive Adenine N6-methylation of Active Genes in Fungi.</title>
        <authorList>
            <consortium name="DOE Joint Genome Institute"/>
            <person name="Mondo S.J."/>
            <person name="Dannebaum R.O."/>
            <person name="Kuo R.C."/>
            <person name="Labutti K."/>
            <person name="Haridas S."/>
            <person name="Kuo A."/>
            <person name="Salamov A."/>
            <person name="Ahrendt S.R."/>
            <person name="Lipzen A."/>
            <person name="Sullivan W."/>
            <person name="Andreopoulos W.B."/>
            <person name="Clum A."/>
            <person name="Lindquist E."/>
            <person name="Daum C."/>
            <person name="Ramamoorthy G.K."/>
            <person name="Gryganskyi A."/>
            <person name="Culley D."/>
            <person name="Magnuson J.K."/>
            <person name="James T.Y."/>
            <person name="O'Malley M.A."/>
            <person name="Stajich J.E."/>
            <person name="Spatafora J.W."/>
            <person name="Visel A."/>
            <person name="Grigoriev I.V."/>
        </authorList>
    </citation>
    <scope>NUCLEOTIDE SEQUENCE [LARGE SCALE GENOMIC DNA]</scope>
    <source>
        <strain evidence="4 5">68-887.2</strain>
    </source>
</reference>
<dbReference type="Proteomes" id="UP000193986">
    <property type="component" value="Unassembled WGS sequence"/>
</dbReference>
<dbReference type="InterPro" id="IPR012677">
    <property type="entry name" value="Nucleotide-bd_a/b_plait_sf"/>
</dbReference>
<dbReference type="GO" id="GO:0003723">
    <property type="term" value="F:RNA binding"/>
    <property type="evidence" value="ECO:0007669"/>
    <property type="project" value="UniProtKB-UniRule"/>
</dbReference>
<dbReference type="AlphaFoldDB" id="A0A1Y2ALS7"/>
<protein>
    <recommendedName>
        <fullName evidence="3">RRM domain-containing protein</fullName>
    </recommendedName>
</protein>
<feature type="compositionally biased region" description="Low complexity" evidence="2">
    <location>
        <begin position="395"/>
        <end position="408"/>
    </location>
</feature>
<evidence type="ECO:0000256" key="2">
    <source>
        <dbReference type="SAM" id="MobiDB-lite"/>
    </source>
</evidence>
<keyword evidence="5" id="KW-1185">Reference proteome</keyword>
<accession>A0A1Y2ALS7</accession>
<dbReference type="InParanoid" id="A0A1Y2ALS7"/>
<feature type="compositionally biased region" description="Polar residues" evidence="2">
    <location>
        <begin position="475"/>
        <end position="484"/>
    </location>
</feature>
<proteinExistence type="predicted"/>
<feature type="compositionally biased region" description="Gly residues" evidence="2">
    <location>
        <begin position="721"/>
        <end position="735"/>
    </location>
</feature>
<feature type="region of interest" description="Disordered" evidence="2">
    <location>
        <begin position="1"/>
        <end position="22"/>
    </location>
</feature>
<dbReference type="PANTHER" id="PTHR31987:SF11">
    <property type="entry name" value="DUF2433 DOMAIN-CONTAINING PROTEIN"/>
    <property type="match status" value="1"/>
</dbReference>
<evidence type="ECO:0000259" key="3">
    <source>
        <dbReference type="PROSITE" id="PS50102"/>
    </source>
</evidence>
<evidence type="ECO:0000256" key="1">
    <source>
        <dbReference type="PROSITE-ProRule" id="PRU00176"/>
    </source>
</evidence>
<evidence type="ECO:0000313" key="5">
    <source>
        <dbReference type="Proteomes" id="UP000193986"/>
    </source>
</evidence>